<dbReference type="EMBL" id="HBFC01032427">
    <property type="protein sequence ID" value="CAD8720009.1"/>
    <property type="molecule type" value="Transcribed_RNA"/>
</dbReference>
<protein>
    <recommendedName>
        <fullName evidence="3">FIST C-domain domain-containing protein</fullName>
    </recommendedName>
</protein>
<feature type="compositionally biased region" description="Basic and acidic residues" evidence="1">
    <location>
        <begin position="267"/>
        <end position="288"/>
    </location>
</feature>
<dbReference type="AlphaFoldDB" id="A0A7S0T0E0"/>
<gene>
    <name evidence="2" type="ORF">MANT1106_LOCUS19221</name>
</gene>
<dbReference type="PANTHER" id="PTHR14939:SF5">
    <property type="entry name" value="F-BOX ONLY PROTEIN 22"/>
    <property type="match status" value="1"/>
</dbReference>
<dbReference type="GO" id="GO:0000209">
    <property type="term" value="P:protein polyubiquitination"/>
    <property type="evidence" value="ECO:0007669"/>
    <property type="project" value="TreeGrafter"/>
</dbReference>
<evidence type="ECO:0000313" key="2">
    <source>
        <dbReference type="EMBL" id="CAD8720009.1"/>
    </source>
</evidence>
<dbReference type="GO" id="GO:0032436">
    <property type="term" value="P:positive regulation of proteasomal ubiquitin-dependent protein catabolic process"/>
    <property type="evidence" value="ECO:0007669"/>
    <property type="project" value="TreeGrafter"/>
</dbReference>
<name>A0A7S0T0E0_9CHLO</name>
<accession>A0A7S0T0E0</accession>
<feature type="region of interest" description="Disordered" evidence="1">
    <location>
        <begin position="258"/>
        <end position="303"/>
    </location>
</feature>
<proteinExistence type="predicted"/>
<sequence length="799" mass="82934">MLAGQKRRRAVGAEETEGAAAVGVCWDELGDLPLTRVLELLSDATQLARCRCVSRRWFAAATGLDARAVMRASLSTAASEAEAAEAVVSACMAHSFEPNYGMVFVGQGFDVTSFGRRVLERMPKKQGRPLPLIGCVAVGLIGPDAVTGRHRSVQWEDPDLTDPMFNDLEGENPGILAGQDRAREILGSQRGAVLVLGRAPNAVVTSFHINRGNSFAGILRDGADSTCADVEQTFDGASADLSQGGYLFGGRFESGADAGAGAGARGGGEHERGKDREAAKDTARKDGAGGRLGRTPPLTHPPPLTHLVVLGNHMVDLDCLDRRLAAVAGAVPPAVVGGLAAKLPGMKPWRRRSSLYVSRGDADTTTGAGSPDHKSEPLLFRADNMDLVGLTFGSLASSPTSSAPPSSIFDAVGAGGLSTIGPRYVVVDAMASYLPTEEGEEEAELDSDDNEHQDSLPQIPTNSSSNQLFVPISHITAVPDPTDAAGVAAVLAGGGTYTGAGAGLRATKASTSDTPVATSSSLSPTSLWMPRKGEKGLTGRDLAIHLKDAAGFDLDDSGTLVQPSLRLFPCPRPRANPPRRARPVEDINARHLYGDQLTAPGRVSVHSVFGYDDKTMLVQGRGVRRGDRFYFQAPSPAAARRAVGAALDRARTDTTTCIGGVLFCCLGRGDLFGDSDATVHTASQSTAAAAVATVVPPMRAMTCTDASQFLGRFPDAPLAGMFSTGEILDKALVIDGGSTGDVIDGCDGDYGDCDGGDEGVIGGGGWGAAWSPCPEPRVPFGGSGGIRISQLAASFALFK</sequence>
<reference evidence="2" key="1">
    <citation type="submission" date="2021-01" db="EMBL/GenBank/DDBJ databases">
        <authorList>
            <person name="Corre E."/>
            <person name="Pelletier E."/>
            <person name="Niang G."/>
            <person name="Scheremetjew M."/>
            <person name="Finn R."/>
            <person name="Kale V."/>
            <person name="Holt S."/>
            <person name="Cochrane G."/>
            <person name="Meng A."/>
            <person name="Brown T."/>
            <person name="Cohen L."/>
        </authorList>
    </citation>
    <scope>NUCLEOTIDE SEQUENCE</scope>
    <source>
        <strain evidence="2">SL-175</strain>
    </source>
</reference>
<evidence type="ECO:0008006" key="3">
    <source>
        <dbReference type="Google" id="ProtNLM"/>
    </source>
</evidence>
<feature type="compositionally biased region" description="Acidic residues" evidence="1">
    <location>
        <begin position="437"/>
        <end position="451"/>
    </location>
</feature>
<feature type="region of interest" description="Disordered" evidence="1">
    <location>
        <begin position="435"/>
        <end position="463"/>
    </location>
</feature>
<organism evidence="2">
    <name type="scientific">Mantoniella antarctica</name>
    <dbReference type="NCBI Taxonomy" id="81844"/>
    <lineage>
        <taxon>Eukaryota</taxon>
        <taxon>Viridiplantae</taxon>
        <taxon>Chlorophyta</taxon>
        <taxon>Mamiellophyceae</taxon>
        <taxon>Mamiellales</taxon>
        <taxon>Mamiellaceae</taxon>
        <taxon>Mantoniella</taxon>
    </lineage>
</organism>
<evidence type="ECO:0000256" key="1">
    <source>
        <dbReference type="SAM" id="MobiDB-lite"/>
    </source>
</evidence>
<dbReference type="PANTHER" id="PTHR14939">
    <property type="entry name" value="F-BOX ONLY PROTEIN 22"/>
    <property type="match status" value="1"/>
</dbReference>